<dbReference type="Proteomes" id="UP000242849">
    <property type="component" value="Unassembled WGS sequence"/>
</dbReference>
<evidence type="ECO:0000313" key="6">
    <source>
        <dbReference type="EMBL" id="SEE44434.1"/>
    </source>
</evidence>
<dbReference type="CDD" id="cd01298">
    <property type="entry name" value="ATZ_TRZ_like"/>
    <property type="match status" value="1"/>
</dbReference>
<dbReference type="InterPro" id="IPR011059">
    <property type="entry name" value="Metal-dep_hydrolase_composite"/>
</dbReference>
<feature type="domain" description="Amidohydrolase-related" evidence="5">
    <location>
        <begin position="62"/>
        <end position="410"/>
    </location>
</feature>
<dbReference type="SUPFAM" id="SSF51556">
    <property type="entry name" value="Metallo-dependent hydrolases"/>
    <property type="match status" value="1"/>
</dbReference>
<evidence type="ECO:0000313" key="7">
    <source>
        <dbReference type="Proteomes" id="UP000242849"/>
    </source>
</evidence>
<dbReference type="EMBL" id="FNSC01000001">
    <property type="protein sequence ID" value="SEE44434.1"/>
    <property type="molecule type" value="Genomic_DNA"/>
</dbReference>
<dbReference type="AlphaFoldDB" id="A0A1H5IW96"/>
<name>A0A1H5IW96_PSEAG</name>
<dbReference type="PANTHER" id="PTHR43794">
    <property type="entry name" value="AMINOHYDROLASE SSNA-RELATED"/>
    <property type="match status" value="1"/>
</dbReference>
<dbReference type="FunFam" id="3.20.20.140:FF:000014">
    <property type="entry name" value="5-methylthioadenosine/S-adenosylhomocysteine deaminase"/>
    <property type="match status" value="1"/>
</dbReference>
<evidence type="ECO:0000256" key="1">
    <source>
        <dbReference type="ARBA" id="ARBA00006745"/>
    </source>
</evidence>
<protein>
    <submittedName>
        <fullName evidence="6">5-methylthioadenosine/S-adenosylhomocysteine deaminase</fullName>
    </submittedName>
</protein>
<comment type="similarity">
    <text evidence="1">Belongs to the metallo-dependent hydrolases superfamily. ATZ/TRZ family.</text>
</comment>
<keyword evidence="7" id="KW-1185">Reference proteome</keyword>
<accession>A0A1H5IW96</accession>
<evidence type="ECO:0000259" key="5">
    <source>
        <dbReference type="Pfam" id="PF01979"/>
    </source>
</evidence>
<dbReference type="RefSeq" id="WP_420875013.1">
    <property type="nucleotide sequence ID" value="NZ_FNSC01000001.1"/>
</dbReference>
<gene>
    <name evidence="6" type="ORF">SAMN05421553_4813</name>
</gene>
<sequence length="439" mass="47289">MPQAPLDLLLLPTWLVPVEPAGVVLLEHGLGIRDGHIALIAPRAEALKHAALQVLELPGRLLTTGLVNAHGHAAMTLFRGLADDLPLMTWLEKHIWPAEAKWVDEQFVQDGTELAIAEQLKGGITCFSDMYFFPETASQLVHSSGIRAQITIPVLDFPIPGARDADEALRKGLALFDDLKHHPRLSVAFGPHAPYTVSDDKLENIRMLAEELDAGIHMHVHETAFEVQQSLEQRSERPLARLARLDLLGPRFQAVHMTQINDEDLALLVESNSSVIHCPESNLKLASGFCPVEKLWQAGVNVAIGTDGAASNNDLDLLGETRTAALLAKAVAGSATALDAHRSLRMATLNGASALGLDEQIGSLELGKAADIAVFNLSGLAQQPVYDPVSQLIYAGGRTCVEHLWVGGKQLLDGGQLTRLDEARIIANARAWGAKIAGK</sequence>
<dbReference type="STRING" id="53406.SAMN05421553_4813"/>
<evidence type="ECO:0000256" key="3">
    <source>
        <dbReference type="ARBA" id="ARBA00022801"/>
    </source>
</evidence>
<organism evidence="6 7">
    <name type="scientific">Pseudomonas anguilliseptica</name>
    <dbReference type="NCBI Taxonomy" id="53406"/>
    <lineage>
        <taxon>Bacteria</taxon>
        <taxon>Pseudomonadati</taxon>
        <taxon>Pseudomonadota</taxon>
        <taxon>Gammaproteobacteria</taxon>
        <taxon>Pseudomonadales</taxon>
        <taxon>Pseudomonadaceae</taxon>
        <taxon>Pseudomonas</taxon>
    </lineage>
</organism>
<keyword evidence="2" id="KW-0479">Metal-binding</keyword>
<dbReference type="PANTHER" id="PTHR43794:SF11">
    <property type="entry name" value="AMIDOHYDROLASE-RELATED DOMAIN-CONTAINING PROTEIN"/>
    <property type="match status" value="1"/>
</dbReference>
<dbReference type="Gene3D" id="2.30.40.10">
    <property type="entry name" value="Urease, subunit C, domain 1"/>
    <property type="match status" value="1"/>
</dbReference>
<dbReference type="Gene3D" id="3.20.20.140">
    <property type="entry name" value="Metal-dependent hydrolases"/>
    <property type="match status" value="1"/>
</dbReference>
<dbReference type="GO" id="GO:0016814">
    <property type="term" value="F:hydrolase activity, acting on carbon-nitrogen (but not peptide) bonds, in cyclic amidines"/>
    <property type="evidence" value="ECO:0007669"/>
    <property type="project" value="UniProtKB-ARBA"/>
</dbReference>
<evidence type="ECO:0000256" key="4">
    <source>
        <dbReference type="ARBA" id="ARBA00022833"/>
    </source>
</evidence>
<dbReference type="GO" id="GO:0019239">
    <property type="term" value="F:deaminase activity"/>
    <property type="evidence" value="ECO:0007669"/>
    <property type="project" value="UniProtKB-ARBA"/>
</dbReference>
<reference evidence="7" key="1">
    <citation type="submission" date="2016-10" db="EMBL/GenBank/DDBJ databases">
        <authorList>
            <person name="Varghese N."/>
            <person name="Submissions S."/>
        </authorList>
    </citation>
    <scope>NUCLEOTIDE SEQUENCE [LARGE SCALE GENOMIC DNA]</scope>
    <source>
        <strain evidence="7">DSM 12111</strain>
    </source>
</reference>
<keyword evidence="4" id="KW-0862">Zinc</keyword>
<dbReference type="SUPFAM" id="SSF51338">
    <property type="entry name" value="Composite domain of metallo-dependent hydrolases"/>
    <property type="match status" value="1"/>
</dbReference>
<dbReference type="InterPro" id="IPR050287">
    <property type="entry name" value="MTA/SAH_deaminase"/>
</dbReference>
<keyword evidence="3" id="KW-0378">Hydrolase</keyword>
<dbReference type="GO" id="GO:0046872">
    <property type="term" value="F:metal ion binding"/>
    <property type="evidence" value="ECO:0007669"/>
    <property type="project" value="UniProtKB-KW"/>
</dbReference>
<evidence type="ECO:0000256" key="2">
    <source>
        <dbReference type="ARBA" id="ARBA00022723"/>
    </source>
</evidence>
<dbReference type="InterPro" id="IPR006680">
    <property type="entry name" value="Amidohydro-rel"/>
</dbReference>
<proteinExistence type="inferred from homology"/>
<dbReference type="Pfam" id="PF01979">
    <property type="entry name" value="Amidohydro_1"/>
    <property type="match status" value="1"/>
</dbReference>
<dbReference type="NCBIfam" id="NF006549">
    <property type="entry name" value="PRK09045.1"/>
    <property type="match status" value="1"/>
</dbReference>
<dbReference type="InterPro" id="IPR032466">
    <property type="entry name" value="Metal_Hydrolase"/>
</dbReference>